<keyword evidence="3 8" id="KW-0732">Signal</keyword>
<feature type="domain" description="Peptidase M48" evidence="9">
    <location>
        <begin position="79"/>
        <end position="269"/>
    </location>
</feature>
<dbReference type="Pfam" id="PF14559">
    <property type="entry name" value="TPR_19"/>
    <property type="match status" value="1"/>
</dbReference>
<keyword evidence="11" id="KW-1185">Reference proteome</keyword>
<evidence type="ECO:0000256" key="6">
    <source>
        <dbReference type="ARBA" id="ARBA00022833"/>
    </source>
</evidence>
<comment type="similarity">
    <text evidence="8">Belongs to the peptidase M48 family. BepA subfamily.</text>
</comment>
<keyword evidence="7 8" id="KW-0482">Metalloprotease</keyword>
<proteinExistence type="inferred from homology"/>
<evidence type="ECO:0000256" key="5">
    <source>
        <dbReference type="ARBA" id="ARBA00022801"/>
    </source>
</evidence>
<evidence type="ECO:0000256" key="7">
    <source>
        <dbReference type="ARBA" id="ARBA00023049"/>
    </source>
</evidence>
<evidence type="ECO:0000256" key="3">
    <source>
        <dbReference type="ARBA" id="ARBA00022729"/>
    </source>
</evidence>
<accession>A0A1X9NHI3</accession>
<name>A0A1X9NHI3_9GAMM</name>
<keyword evidence="4 8" id="KW-0574">Periplasm</keyword>
<organism evidence="10 11">
    <name type="scientific">Oceanicoccus sagamiensis</name>
    <dbReference type="NCBI Taxonomy" id="716816"/>
    <lineage>
        <taxon>Bacteria</taxon>
        <taxon>Pseudomonadati</taxon>
        <taxon>Pseudomonadota</taxon>
        <taxon>Gammaproteobacteria</taxon>
        <taxon>Cellvibrionales</taxon>
        <taxon>Spongiibacteraceae</taxon>
        <taxon>Oceanicoccus</taxon>
    </lineage>
</organism>
<keyword evidence="1 8" id="KW-0645">Protease</keyword>
<feature type="signal peptide" evidence="8">
    <location>
        <begin position="1"/>
        <end position="33"/>
    </location>
</feature>
<evidence type="ECO:0000256" key="4">
    <source>
        <dbReference type="ARBA" id="ARBA00022764"/>
    </source>
</evidence>
<dbReference type="GO" id="GO:0051603">
    <property type="term" value="P:proteolysis involved in protein catabolic process"/>
    <property type="evidence" value="ECO:0007669"/>
    <property type="project" value="TreeGrafter"/>
</dbReference>
<feature type="binding site" evidence="8">
    <location>
        <position position="210"/>
    </location>
    <ligand>
        <name>Zn(2+)</name>
        <dbReference type="ChEBI" id="CHEBI:29105"/>
        <note>catalytic</note>
    </ligand>
</feature>
<dbReference type="PANTHER" id="PTHR22726:SF1">
    <property type="entry name" value="METALLOENDOPEPTIDASE OMA1, MITOCHONDRIAL"/>
    <property type="match status" value="1"/>
</dbReference>
<dbReference type="Pfam" id="PF01435">
    <property type="entry name" value="Peptidase_M48"/>
    <property type="match status" value="1"/>
</dbReference>
<dbReference type="GO" id="GO:0004222">
    <property type="term" value="F:metalloendopeptidase activity"/>
    <property type="evidence" value="ECO:0007669"/>
    <property type="project" value="InterPro"/>
</dbReference>
<dbReference type="AlphaFoldDB" id="A0A1X9NHI3"/>
<evidence type="ECO:0000313" key="10">
    <source>
        <dbReference type="EMBL" id="ARN75315.1"/>
    </source>
</evidence>
<evidence type="ECO:0000256" key="8">
    <source>
        <dbReference type="HAMAP-Rule" id="MF_00997"/>
    </source>
</evidence>
<dbReference type="CDD" id="cd07324">
    <property type="entry name" value="M48C_Oma1-like"/>
    <property type="match status" value="1"/>
</dbReference>
<feature type="active site" description="Proton donor" evidence="8">
    <location>
        <position position="214"/>
    </location>
</feature>
<comment type="subcellular location">
    <subcellularLocation>
        <location evidence="8">Periplasm</location>
    </subcellularLocation>
</comment>
<dbReference type="InterPro" id="IPR030873">
    <property type="entry name" value="Protease_BepA"/>
</dbReference>
<dbReference type="InterPro" id="IPR011990">
    <property type="entry name" value="TPR-like_helical_dom_sf"/>
</dbReference>
<feature type="chain" id="PRO_5013412504" description="Putative beta-barrel assembly-enhancing protease" evidence="8">
    <location>
        <begin position="34"/>
        <end position="494"/>
    </location>
</feature>
<evidence type="ECO:0000256" key="1">
    <source>
        <dbReference type="ARBA" id="ARBA00022670"/>
    </source>
</evidence>
<protein>
    <recommendedName>
        <fullName evidence="8">Putative beta-barrel assembly-enhancing protease</fullName>
        <ecNumber evidence="8">3.4.-.-</ecNumber>
    </recommendedName>
</protein>
<keyword evidence="6 8" id="KW-0862">Zinc</keyword>
<comment type="cofactor">
    <cofactor evidence="8">
        <name>Zn(2+)</name>
        <dbReference type="ChEBI" id="CHEBI:29105"/>
    </cofactor>
    <text evidence="8">Binds 1 zinc ion per subunit.</text>
</comment>
<dbReference type="GO" id="GO:0016020">
    <property type="term" value="C:membrane"/>
    <property type="evidence" value="ECO:0007669"/>
    <property type="project" value="InterPro"/>
</dbReference>
<gene>
    <name evidence="10" type="ORF">BST96_15050</name>
</gene>
<evidence type="ECO:0000256" key="2">
    <source>
        <dbReference type="ARBA" id="ARBA00022723"/>
    </source>
</evidence>
<comment type="function">
    <text evidence="8">Functions as both a chaperone and a metalloprotease. Maintains the integrity of the outer membrane by promoting either the assembly or the elimination of outer membrane proteins, depending on their folding state.</text>
</comment>
<dbReference type="HAMAP" id="MF_00997">
    <property type="entry name" value="Protease_BepA"/>
    <property type="match status" value="1"/>
</dbReference>
<evidence type="ECO:0000313" key="11">
    <source>
        <dbReference type="Proteomes" id="UP000193450"/>
    </source>
</evidence>
<reference evidence="10 11" key="1">
    <citation type="submission" date="2016-11" db="EMBL/GenBank/DDBJ databases">
        <title>Trade-off between light-utilization and light-protection in marine flavobacteria.</title>
        <authorList>
            <person name="Kumagai Y."/>
        </authorList>
    </citation>
    <scope>NUCLEOTIDE SEQUENCE [LARGE SCALE GENOMIC DNA]</scope>
    <source>
        <strain evidence="10 11">NBRC 107125</strain>
    </source>
</reference>
<dbReference type="PANTHER" id="PTHR22726">
    <property type="entry name" value="METALLOENDOPEPTIDASE OMA1"/>
    <property type="match status" value="1"/>
</dbReference>
<keyword evidence="2 8" id="KW-0479">Metal-binding</keyword>
<dbReference type="InterPro" id="IPR001915">
    <property type="entry name" value="Peptidase_M48"/>
</dbReference>
<dbReference type="EC" id="3.4.-.-" evidence="8"/>
<feature type="active site" evidence="8">
    <location>
        <position position="145"/>
    </location>
</feature>
<keyword evidence="5 8" id="KW-0378">Hydrolase</keyword>
<dbReference type="EMBL" id="CP019343">
    <property type="protein sequence ID" value="ARN75315.1"/>
    <property type="molecule type" value="Genomic_DNA"/>
</dbReference>
<evidence type="ECO:0000259" key="9">
    <source>
        <dbReference type="Pfam" id="PF01435"/>
    </source>
</evidence>
<dbReference type="InterPro" id="IPR051156">
    <property type="entry name" value="Mito/Outer_Membr_Metalloprot"/>
</dbReference>
<feature type="binding site" evidence="8">
    <location>
        <position position="144"/>
    </location>
    <ligand>
        <name>Zn(2+)</name>
        <dbReference type="ChEBI" id="CHEBI:29105"/>
        <note>catalytic</note>
    </ligand>
</feature>
<dbReference type="GO" id="GO:0008270">
    <property type="term" value="F:zinc ion binding"/>
    <property type="evidence" value="ECO:0007669"/>
    <property type="project" value="UniProtKB-UniRule"/>
</dbReference>
<dbReference type="SUPFAM" id="SSF48452">
    <property type="entry name" value="TPR-like"/>
    <property type="match status" value="1"/>
</dbReference>
<dbReference type="Proteomes" id="UP000193450">
    <property type="component" value="Chromosome"/>
</dbReference>
<dbReference type="KEGG" id="osg:BST96_15050"/>
<dbReference type="STRING" id="716816.BST96_15050"/>
<dbReference type="Gene3D" id="1.25.40.10">
    <property type="entry name" value="Tetratricopeptide repeat domain"/>
    <property type="match status" value="1"/>
</dbReference>
<sequence precursor="true">MYLHQGATLVDVKSLKLPLLLLLATLLTGTANAQTKEEIQLPELGDASSALFSLEKEYQLGRAWLRVFRSRVEAINDPLLQDYVEELTYKLATHSELKDRRLDIIIVNNRAINAFAVPGGVLGIHNGLLLQAETEAQFASVMSHELAHLSQRHFARSVEAQKRNAIPNMAGLLAGIILAATEGGSTGMAAIAATQAASLQNQLRYSRLHEQEADREGMQTMARAGMDPSAAAGMFEVMQQASRYYGNRPPEFLLTHPVTESRISDARNRSRQYPRKMYTDNANFQLMRARVELSFIENSKEAVKRFRAKVAKPSRFPDADEYGLVLALTANSEFDEAQSRLNTLIQASPNEISYMLAQAELNMASGQLLEAINLLEGALSFTPNSHPISMTLSRAYLLANQPHKAEALLEQHTKVKPNDPSVWFLLAETNGLAGNIVGVHRSRAEYFVLNGVLDRAARQLTYALPLVKGDNLTSAKIKQRIVQIKQMEAQMKNL</sequence>
<feature type="binding site" evidence="8">
    <location>
        <position position="148"/>
    </location>
    <ligand>
        <name>Zn(2+)</name>
        <dbReference type="ChEBI" id="CHEBI:29105"/>
        <note>catalytic</note>
    </ligand>
</feature>
<dbReference type="GO" id="GO:0042597">
    <property type="term" value="C:periplasmic space"/>
    <property type="evidence" value="ECO:0007669"/>
    <property type="project" value="UniProtKB-SubCell"/>
</dbReference>
<dbReference type="Gene3D" id="3.30.2010.10">
    <property type="entry name" value="Metalloproteases ('zincins'), catalytic domain"/>
    <property type="match status" value="1"/>
</dbReference>